<sequence length="50" mass="5461">MSIDALSQMATLLLAISLASERVVTMAKTAFPVWLADEKKDGCPRDRPGR</sequence>
<dbReference type="RefSeq" id="WP_182458782.1">
    <property type="nucleotide sequence ID" value="NZ_CP059732.1"/>
</dbReference>
<proteinExistence type="predicted"/>
<dbReference type="EMBL" id="CP059732">
    <property type="protein sequence ID" value="QMW01500.1"/>
    <property type="molecule type" value="Genomic_DNA"/>
</dbReference>
<reference evidence="1 2" key="1">
    <citation type="submission" date="2020-07" db="EMBL/GenBank/DDBJ databases">
        <title>Spirosoma foliorum sp. nov., isolated from the leaves on the Nejang mountain Korea, Republic of.</title>
        <authorList>
            <person name="Ho H."/>
            <person name="Lee Y.-J."/>
            <person name="Nurcahyanto D.-A."/>
            <person name="Kim S.-G."/>
        </authorList>
    </citation>
    <scope>NUCLEOTIDE SEQUENCE [LARGE SCALE GENOMIC DNA]</scope>
    <source>
        <strain evidence="1 2">PL0136</strain>
    </source>
</reference>
<name>A0A7G5GRK8_9BACT</name>
<keyword evidence="2" id="KW-1185">Reference proteome</keyword>
<gene>
    <name evidence="1" type="ORF">H3H32_26590</name>
</gene>
<evidence type="ECO:0000313" key="2">
    <source>
        <dbReference type="Proteomes" id="UP000515369"/>
    </source>
</evidence>
<dbReference type="Proteomes" id="UP000515369">
    <property type="component" value="Chromosome"/>
</dbReference>
<organism evidence="1 2">
    <name type="scientific">Spirosoma foliorum</name>
    <dbReference type="NCBI Taxonomy" id="2710596"/>
    <lineage>
        <taxon>Bacteria</taxon>
        <taxon>Pseudomonadati</taxon>
        <taxon>Bacteroidota</taxon>
        <taxon>Cytophagia</taxon>
        <taxon>Cytophagales</taxon>
        <taxon>Cytophagaceae</taxon>
        <taxon>Spirosoma</taxon>
    </lineage>
</organism>
<protein>
    <submittedName>
        <fullName evidence="1">Uncharacterized protein</fullName>
    </submittedName>
</protein>
<accession>A0A7G5GRK8</accession>
<dbReference type="KEGG" id="sfol:H3H32_26590"/>
<dbReference type="AlphaFoldDB" id="A0A7G5GRK8"/>
<evidence type="ECO:0000313" key="1">
    <source>
        <dbReference type="EMBL" id="QMW01500.1"/>
    </source>
</evidence>